<evidence type="ECO:0000256" key="8">
    <source>
        <dbReference type="ARBA" id="ARBA00023163"/>
    </source>
</evidence>
<evidence type="ECO:0000256" key="15">
    <source>
        <dbReference type="SAM" id="MobiDB-lite"/>
    </source>
</evidence>
<comment type="subcellular location">
    <subcellularLocation>
        <location evidence="1">Nucleus</location>
    </subcellularLocation>
</comment>
<reference evidence="20" key="1">
    <citation type="submission" date="2025-08" db="UniProtKB">
        <authorList>
            <consortium name="RefSeq"/>
        </authorList>
    </citation>
    <scope>IDENTIFICATION</scope>
</reference>
<evidence type="ECO:0000256" key="1">
    <source>
        <dbReference type="ARBA" id="ARBA00004123"/>
    </source>
</evidence>
<dbReference type="SUPFAM" id="SSF47095">
    <property type="entry name" value="HMG-box"/>
    <property type="match status" value="1"/>
</dbReference>
<protein>
    <recommendedName>
        <fullName evidence="2">HMG box-containing protein 1</fullName>
    </recommendedName>
    <alternativeName>
        <fullName evidence="12">HMG box transcription factor 1</fullName>
    </alternativeName>
    <alternativeName>
        <fullName evidence="11">High mobility group box transcription factor 1</fullName>
    </alternativeName>
</protein>
<dbReference type="PROSITE" id="PS50118">
    <property type="entry name" value="HMG_BOX_2"/>
    <property type="match status" value="1"/>
</dbReference>
<dbReference type="Gene3D" id="1.10.30.10">
    <property type="entry name" value="High mobility group box domain"/>
    <property type="match status" value="1"/>
</dbReference>
<evidence type="ECO:0000256" key="12">
    <source>
        <dbReference type="ARBA" id="ARBA00030708"/>
    </source>
</evidence>
<dbReference type="InterPro" id="IPR036910">
    <property type="entry name" value="HMG_box_dom_sf"/>
</dbReference>
<keyword evidence="13" id="KW-0862">Zinc</keyword>
<accession>A0ABM4DGT6</accession>
<feature type="domain" description="AXH" evidence="18">
    <location>
        <begin position="590"/>
        <end position="731"/>
    </location>
</feature>
<dbReference type="PROSITE" id="PS00028">
    <property type="entry name" value="ZINC_FINGER_C2H2_1"/>
    <property type="match status" value="2"/>
</dbReference>
<keyword evidence="8" id="KW-0804">Transcription</keyword>
<evidence type="ECO:0000259" key="17">
    <source>
        <dbReference type="PROSITE" id="PS50157"/>
    </source>
</evidence>
<dbReference type="InterPro" id="IPR003652">
    <property type="entry name" value="Ataxin_AXH_dom"/>
</dbReference>
<dbReference type="SUPFAM" id="SSF102031">
    <property type="entry name" value="AXH domain"/>
    <property type="match status" value="1"/>
</dbReference>
<evidence type="ECO:0000256" key="9">
    <source>
        <dbReference type="ARBA" id="ARBA00023242"/>
    </source>
</evidence>
<evidence type="ECO:0000256" key="5">
    <source>
        <dbReference type="ARBA" id="ARBA00022843"/>
    </source>
</evidence>
<dbReference type="Proteomes" id="UP001652625">
    <property type="component" value="Chromosome 14"/>
</dbReference>
<gene>
    <name evidence="20" type="primary">LOC100201739</name>
</gene>
<dbReference type="InterPro" id="IPR036236">
    <property type="entry name" value="Znf_C2H2_sf"/>
</dbReference>
<dbReference type="Gene3D" id="3.30.160.60">
    <property type="entry name" value="Classic Zinc Finger"/>
    <property type="match status" value="1"/>
</dbReference>
<dbReference type="InterPro" id="IPR039655">
    <property type="entry name" value="HBP1"/>
</dbReference>
<evidence type="ECO:0000313" key="19">
    <source>
        <dbReference type="Proteomes" id="UP001652625"/>
    </source>
</evidence>
<evidence type="ECO:0000256" key="13">
    <source>
        <dbReference type="PROSITE-ProRule" id="PRU00042"/>
    </source>
</evidence>
<evidence type="ECO:0000259" key="16">
    <source>
        <dbReference type="PROSITE" id="PS50118"/>
    </source>
</evidence>
<evidence type="ECO:0000313" key="20">
    <source>
        <dbReference type="RefSeq" id="XP_065673677.1"/>
    </source>
</evidence>
<dbReference type="InterPro" id="IPR013087">
    <property type="entry name" value="Znf_C2H2_type"/>
</dbReference>
<dbReference type="SMART" id="SM00355">
    <property type="entry name" value="ZnF_C2H2"/>
    <property type="match status" value="2"/>
</dbReference>
<evidence type="ECO:0000256" key="14">
    <source>
        <dbReference type="PROSITE-ProRule" id="PRU00267"/>
    </source>
</evidence>
<dbReference type="PANTHER" id="PTHR15499">
    <property type="entry name" value="HMG BOX-CONTAINING PROTEIN 1"/>
    <property type="match status" value="1"/>
</dbReference>
<proteinExistence type="predicted"/>
<dbReference type="SMART" id="SM00536">
    <property type="entry name" value="AXH"/>
    <property type="match status" value="1"/>
</dbReference>
<evidence type="ECO:0000256" key="3">
    <source>
        <dbReference type="ARBA" id="ARBA00022491"/>
    </source>
</evidence>
<keyword evidence="9 14" id="KW-0539">Nucleus</keyword>
<feature type="region of interest" description="Disordered" evidence="15">
    <location>
        <begin position="386"/>
        <end position="415"/>
    </location>
</feature>
<feature type="region of interest" description="Disordered" evidence="15">
    <location>
        <begin position="103"/>
        <end position="129"/>
    </location>
</feature>
<evidence type="ECO:0000256" key="4">
    <source>
        <dbReference type="ARBA" id="ARBA00022687"/>
    </source>
</evidence>
<dbReference type="PROSITE" id="PS51148">
    <property type="entry name" value="AXH"/>
    <property type="match status" value="1"/>
</dbReference>
<feature type="DNA-binding region" description="HMG box" evidence="14">
    <location>
        <begin position="883"/>
        <end position="959"/>
    </location>
</feature>
<keyword evidence="13" id="KW-0479">Metal-binding</keyword>
<dbReference type="PANTHER" id="PTHR15499:SF3">
    <property type="entry name" value="HMG BOX-CONTAINING PROTEIN 1"/>
    <property type="match status" value="1"/>
</dbReference>
<keyword evidence="6" id="KW-0805">Transcription regulation</keyword>
<sequence length="981" mass="111398">MITEKKEMKEDITAGGCIIEGKPGKLLRCPQDGCDKVFRSSPGYRYHLKSHALDPRPHLCQCCHKKFKSANGLKYHLRKAHHIEPVLSKHNIDANFRDSESISSEEEPFLNSNDACSRSSTEKTYPQKPNNFMSKSPIGFLSSMKNLPGVPSPLIKSPSDNVLCASSNSSGSGLQSPYTKIEPFPVFDKRFQEQCVSNDFSKRFGLGNNFRQSVSPEYFSRPSLSEYTQQCQQANNEFRQQCQRLSTGDIASVDYLQKNSRFYNCMKFEGQHNEGLNNLHRDFRRHSSYTYNDNENIHYNCSGLRNYPLNRYREFEPLEGKEYPANLSVQSPSCITGSRKMDFEQCSLIGSEPILHVDNSHFKMPNNIQNTEQIVPDINAPNQVSPNNNLPCDRNNNATSLNLRKTSDSSNETEYSDCVFQNESPSSCNSNRLPSLHPLLEKNEKMLNSGSYGKKTANPNSSLPLLNRRISRTKSIPPLFIQANPDETEKEKDIKHVNNKLLHLAEIATSPSPFKQSPLPLSLTPSILPTGTPDWSLKSPFSKIFFSEKSLSTPNLSRSDASRVDSLVNTGNSLPLSPFLDNVQTPSFWPTQVWPTPVWLCFLKGCNVKFELDDKEFMKTEDIAVFCTTPGGRRRDDMNFYTSGMKVREIKEEKPSFTSAREMVELTFEQIIPGPQRLVAKCPIDHPFFIKHKGWSAPNPTEAMARYGLPFKALHVNDICMPASRINQTPSSVASPAAVSCSSNGPQIFTFSPQDTSRFHKKTDNKVEFPNEMKMPISSAQSNRLYNAIHEKVAATSAMLTSRSQDMITLTYSKSPNKPSFFPPRDPPPTSCKNNENIILSEFNDKLDMTHESFSTENMNTCERKAVLQKKRRRKPFQGSEQSRRPMNGFMLFGKSMRIELTKLYPGKDNRAISKLLGEKWRELSEEKREDFSRLAKEMADERMKLNPNCWKRKHRKYKDGSLKNCDSDPKLHNIDCGDSF</sequence>
<keyword evidence="13" id="KW-0863">Zinc-finger</keyword>
<feature type="compositionally biased region" description="Polar residues" evidence="15">
    <location>
        <begin position="110"/>
        <end position="129"/>
    </location>
</feature>
<keyword evidence="5" id="KW-0832">Ubl conjugation</keyword>
<dbReference type="RefSeq" id="XP_065673677.1">
    <property type="nucleotide sequence ID" value="XM_065817605.1"/>
</dbReference>
<organism evidence="19 20">
    <name type="scientific">Hydra vulgaris</name>
    <name type="common">Hydra</name>
    <name type="synonym">Hydra attenuata</name>
    <dbReference type="NCBI Taxonomy" id="6087"/>
    <lineage>
        <taxon>Eukaryota</taxon>
        <taxon>Metazoa</taxon>
        <taxon>Cnidaria</taxon>
        <taxon>Hydrozoa</taxon>
        <taxon>Hydroidolina</taxon>
        <taxon>Anthoathecata</taxon>
        <taxon>Aplanulata</taxon>
        <taxon>Hydridae</taxon>
        <taxon>Hydra</taxon>
    </lineage>
</organism>
<comment type="function">
    <text evidence="10">Transcriptional repressor that binds to the promoter region of target genes. Plays a role in the regulation of the cell cycle and of the Wnt pathway. Binds preferentially to the sequence 5'-TTCATTCATTCA-3'. Binding to the histone H1.0 promoter is enhanced by interaction with RB1. Disrupts the interaction between DNA and TCF4.</text>
</comment>
<evidence type="ECO:0000259" key="18">
    <source>
        <dbReference type="PROSITE" id="PS51148"/>
    </source>
</evidence>
<dbReference type="SMART" id="SM00398">
    <property type="entry name" value="HMG"/>
    <property type="match status" value="1"/>
</dbReference>
<feature type="region of interest" description="Disordered" evidence="15">
    <location>
        <begin position="868"/>
        <end position="887"/>
    </location>
</feature>
<dbReference type="SUPFAM" id="SSF57667">
    <property type="entry name" value="beta-beta-alpha zinc fingers"/>
    <property type="match status" value="1"/>
</dbReference>
<keyword evidence="3" id="KW-0678">Repressor</keyword>
<dbReference type="InterPro" id="IPR009071">
    <property type="entry name" value="HMG_box_dom"/>
</dbReference>
<evidence type="ECO:0000256" key="7">
    <source>
        <dbReference type="ARBA" id="ARBA00023125"/>
    </source>
</evidence>
<dbReference type="Pfam" id="PF08517">
    <property type="entry name" value="AXH"/>
    <property type="match status" value="1"/>
</dbReference>
<keyword evidence="19" id="KW-1185">Reference proteome</keyword>
<dbReference type="Pfam" id="PF00505">
    <property type="entry name" value="HMG_box"/>
    <property type="match status" value="1"/>
</dbReference>
<evidence type="ECO:0000256" key="11">
    <source>
        <dbReference type="ARBA" id="ARBA00030026"/>
    </source>
</evidence>
<feature type="compositionally biased region" description="Low complexity" evidence="15">
    <location>
        <begin position="387"/>
        <end position="397"/>
    </location>
</feature>
<feature type="compositionally biased region" description="Polar residues" evidence="15">
    <location>
        <begin position="398"/>
        <end position="415"/>
    </location>
</feature>
<feature type="domain" description="C2H2-type" evidence="17">
    <location>
        <begin position="27"/>
        <end position="56"/>
    </location>
</feature>
<evidence type="ECO:0000256" key="10">
    <source>
        <dbReference type="ARBA" id="ARBA00025095"/>
    </source>
</evidence>
<feature type="domain" description="C2H2-type" evidence="17">
    <location>
        <begin position="58"/>
        <end position="86"/>
    </location>
</feature>
<keyword evidence="7 14" id="KW-0238">DNA-binding</keyword>
<evidence type="ECO:0000256" key="2">
    <source>
        <dbReference type="ARBA" id="ARBA00017229"/>
    </source>
</evidence>
<name>A0ABM4DGT6_HYDVU</name>
<evidence type="ECO:0000256" key="6">
    <source>
        <dbReference type="ARBA" id="ARBA00023015"/>
    </source>
</evidence>
<dbReference type="GeneID" id="100201739"/>
<feature type="domain" description="HMG box" evidence="16">
    <location>
        <begin position="883"/>
        <end position="959"/>
    </location>
</feature>
<keyword evidence="4" id="KW-0879">Wnt signaling pathway</keyword>
<dbReference type="InterPro" id="IPR036096">
    <property type="entry name" value="Ataxin_AXH_dom_sf"/>
</dbReference>
<dbReference type="PROSITE" id="PS50157">
    <property type="entry name" value="ZINC_FINGER_C2H2_2"/>
    <property type="match status" value="2"/>
</dbReference>